<evidence type="ECO:0000259" key="3">
    <source>
        <dbReference type="Pfam" id="PF00892"/>
    </source>
</evidence>
<sequence length="287" mass="29326">MTAIVLALIAALGYGVSDFVGGVASRRVAALRIVIVSYPLSVLLILLLVPLVRGHPDPAALGWGAAAGVASGLAVWWFYAALATGPMAVVSPLTAVLVAGIPVIIGLITGERANPAAYVGIVCALIAVVLVSKESPDDVTEEITGGRELRFDRRVALLTVGSGIAFGFAFVFLHSSAGSGGLWPLVSSRLAATVVVWVAALATGHFRAPTGKPLRLAVYVSVLDVIANVAMLYAFHGSMLSLVSVIGSLYPAATVLLAMVLLGERVGPLQQIGMVLALGSVALIATA</sequence>
<evidence type="ECO:0000313" key="5">
    <source>
        <dbReference type="Proteomes" id="UP000221961"/>
    </source>
</evidence>
<feature type="transmembrane region" description="Helical" evidence="2">
    <location>
        <begin position="216"/>
        <end position="235"/>
    </location>
</feature>
<dbReference type="KEGG" id="ntp:CRH09_31425"/>
<feature type="transmembrane region" description="Helical" evidence="2">
    <location>
        <begin position="185"/>
        <end position="204"/>
    </location>
</feature>
<feature type="transmembrane region" description="Helical" evidence="2">
    <location>
        <begin position="85"/>
        <end position="108"/>
    </location>
</feature>
<dbReference type="EMBL" id="CP023778">
    <property type="protein sequence ID" value="ATL70026.1"/>
    <property type="molecule type" value="Genomic_DNA"/>
</dbReference>
<keyword evidence="2" id="KW-0472">Membrane</keyword>
<feature type="transmembrane region" description="Helical" evidence="2">
    <location>
        <begin position="155"/>
        <end position="173"/>
    </location>
</feature>
<dbReference type="AlphaFoldDB" id="A0A291RR60"/>
<comment type="similarity">
    <text evidence="1">Belongs to the EamA transporter family.</text>
</comment>
<evidence type="ECO:0000256" key="2">
    <source>
        <dbReference type="SAM" id="Phobius"/>
    </source>
</evidence>
<dbReference type="Proteomes" id="UP000221961">
    <property type="component" value="Chromosome"/>
</dbReference>
<feature type="transmembrane region" description="Helical" evidence="2">
    <location>
        <begin position="242"/>
        <end position="262"/>
    </location>
</feature>
<reference evidence="4 5" key="1">
    <citation type="submission" date="2017-10" db="EMBL/GenBank/DDBJ databases">
        <title>Comparative genomics between pathogenic Norcardia.</title>
        <authorList>
            <person name="Zeng L."/>
        </authorList>
    </citation>
    <scope>NUCLEOTIDE SEQUENCE [LARGE SCALE GENOMIC DNA]</scope>
    <source>
        <strain evidence="4 5">NC_YFY_NT001</strain>
    </source>
</reference>
<dbReference type="GeneID" id="88361792"/>
<feature type="transmembrane region" description="Helical" evidence="2">
    <location>
        <begin position="115"/>
        <end position="132"/>
    </location>
</feature>
<dbReference type="PANTHER" id="PTHR22911">
    <property type="entry name" value="ACYL-MALONYL CONDENSING ENZYME-RELATED"/>
    <property type="match status" value="1"/>
</dbReference>
<dbReference type="Pfam" id="PF00892">
    <property type="entry name" value="EamA"/>
    <property type="match status" value="2"/>
</dbReference>
<dbReference type="InterPro" id="IPR037185">
    <property type="entry name" value="EmrE-like"/>
</dbReference>
<evidence type="ECO:0000256" key="1">
    <source>
        <dbReference type="ARBA" id="ARBA00007362"/>
    </source>
</evidence>
<organism evidence="4 5">
    <name type="scientific">Nocardia terpenica</name>
    <dbReference type="NCBI Taxonomy" id="455432"/>
    <lineage>
        <taxon>Bacteria</taxon>
        <taxon>Bacillati</taxon>
        <taxon>Actinomycetota</taxon>
        <taxon>Actinomycetes</taxon>
        <taxon>Mycobacteriales</taxon>
        <taxon>Nocardiaceae</taxon>
        <taxon>Nocardia</taxon>
    </lineage>
</organism>
<name>A0A291RR60_9NOCA</name>
<feature type="transmembrane region" description="Helical" evidence="2">
    <location>
        <begin position="33"/>
        <end position="52"/>
    </location>
</feature>
<dbReference type="PANTHER" id="PTHR22911:SF137">
    <property type="entry name" value="SOLUTE CARRIER FAMILY 35 MEMBER G2-RELATED"/>
    <property type="match status" value="1"/>
</dbReference>
<dbReference type="SUPFAM" id="SSF103481">
    <property type="entry name" value="Multidrug resistance efflux transporter EmrE"/>
    <property type="match status" value="2"/>
</dbReference>
<dbReference type="InterPro" id="IPR000620">
    <property type="entry name" value="EamA_dom"/>
</dbReference>
<feature type="domain" description="EamA" evidence="3">
    <location>
        <begin position="2"/>
        <end position="132"/>
    </location>
</feature>
<proteinExistence type="inferred from homology"/>
<feature type="transmembrane region" description="Helical" evidence="2">
    <location>
        <begin position="59"/>
        <end position="79"/>
    </location>
</feature>
<dbReference type="GO" id="GO:0016020">
    <property type="term" value="C:membrane"/>
    <property type="evidence" value="ECO:0007669"/>
    <property type="project" value="InterPro"/>
</dbReference>
<keyword evidence="2" id="KW-0812">Transmembrane</keyword>
<dbReference type="RefSeq" id="WP_098697025.1">
    <property type="nucleotide sequence ID" value="NZ_CP023778.1"/>
</dbReference>
<protein>
    <submittedName>
        <fullName evidence="4">EamA family transporter</fullName>
    </submittedName>
</protein>
<evidence type="ECO:0000313" key="4">
    <source>
        <dbReference type="EMBL" id="ATL70026.1"/>
    </source>
</evidence>
<accession>A0A291RR60</accession>
<feature type="domain" description="EamA" evidence="3">
    <location>
        <begin position="156"/>
        <end position="285"/>
    </location>
</feature>
<gene>
    <name evidence="4" type="ORF">CRH09_31425</name>
</gene>
<keyword evidence="2" id="KW-1133">Transmembrane helix</keyword>